<evidence type="ECO:0000256" key="6">
    <source>
        <dbReference type="ARBA" id="ARBA00022989"/>
    </source>
</evidence>
<keyword evidence="3 8" id="KW-0813">Transport</keyword>
<keyword evidence="6 8" id="KW-1133">Transmembrane helix</keyword>
<evidence type="ECO:0000313" key="9">
    <source>
        <dbReference type="EMBL" id="TPG55659.1"/>
    </source>
</evidence>
<evidence type="ECO:0000256" key="2">
    <source>
        <dbReference type="ARBA" id="ARBA00010100"/>
    </source>
</evidence>
<feature type="transmembrane region" description="Helical" evidence="8">
    <location>
        <begin position="60"/>
        <end position="81"/>
    </location>
</feature>
<keyword evidence="4" id="KW-1003">Cell membrane</keyword>
<dbReference type="Proteomes" id="UP000317078">
    <property type="component" value="Unassembled WGS sequence"/>
</dbReference>
<feature type="transmembrane region" description="Helical" evidence="8">
    <location>
        <begin position="135"/>
        <end position="160"/>
    </location>
</feature>
<organism evidence="9 10">
    <name type="scientific">Muricoccus nepalensis</name>
    <dbReference type="NCBI Taxonomy" id="1854500"/>
    <lineage>
        <taxon>Bacteria</taxon>
        <taxon>Pseudomonadati</taxon>
        <taxon>Pseudomonadota</taxon>
        <taxon>Alphaproteobacteria</taxon>
        <taxon>Acetobacterales</taxon>
        <taxon>Roseomonadaceae</taxon>
        <taxon>Muricoccus</taxon>
    </lineage>
</organism>
<comment type="function">
    <text evidence="8">Uptake of L-lactate across the membrane. Can also transport D-lactate and glycolate.</text>
</comment>
<dbReference type="EMBL" id="RCZP01000012">
    <property type="protein sequence ID" value="TPG55659.1"/>
    <property type="molecule type" value="Genomic_DNA"/>
</dbReference>
<dbReference type="OrthoDB" id="7246087at2"/>
<feature type="transmembrane region" description="Helical" evidence="8">
    <location>
        <begin position="96"/>
        <end position="123"/>
    </location>
</feature>
<comment type="subcellular location">
    <subcellularLocation>
        <location evidence="8">Cell inner membrane</location>
        <topology evidence="8">Multi-pass membrane protein</topology>
    </subcellularLocation>
    <subcellularLocation>
        <location evidence="1">Cell membrane</location>
        <topology evidence="1">Multi-pass membrane protein</topology>
    </subcellularLocation>
</comment>
<dbReference type="RefSeq" id="WP_140884100.1">
    <property type="nucleotide sequence ID" value="NZ_RCZP01000012.1"/>
</dbReference>
<name>A0A502G1I7_9PROT</name>
<feature type="transmembrane region" description="Helical" evidence="8">
    <location>
        <begin position="331"/>
        <end position="359"/>
    </location>
</feature>
<dbReference type="GO" id="GO:0005886">
    <property type="term" value="C:plasma membrane"/>
    <property type="evidence" value="ECO:0007669"/>
    <property type="project" value="UniProtKB-SubCell"/>
</dbReference>
<evidence type="ECO:0000256" key="3">
    <source>
        <dbReference type="ARBA" id="ARBA00022448"/>
    </source>
</evidence>
<keyword evidence="8" id="KW-0997">Cell inner membrane</keyword>
<protein>
    <recommendedName>
        <fullName evidence="8">L-lactate permease</fullName>
    </recommendedName>
</protein>
<keyword evidence="10" id="KW-1185">Reference proteome</keyword>
<accession>A0A502G1I7</accession>
<keyword evidence="7 8" id="KW-0472">Membrane</keyword>
<feature type="transmembrane region" description="Helical" evidence="8">
    <location>
        <begin position="412"/>
        <end position="433"/>
    </location>
</feature>
<feature type="transmembrane region" description="Helical" evidence="8">
    <location>
        <begin position="288"/>
        <end position="310"/>
    </location>
</feature>
<gene>
    <name evidence="9" type="ORF">EAH89_13890</name>
</gene>
<evidence type="ECO:0000256" key="1">
    <source>
        <dbReference type="ARBA" id="ARBA00004651"/>
    </source>
</evidence>
<feature type="transmembrane region" description="Helical" evidence="8">
    <location>
        <begin position="172"/>
        <end position="191"/>
    </location>
</feature>
<comment type="similarity">
    <text evidence="2 8">Belongs to the lactate permease family.</text>
</comment>
<feature type="transmembrane region" description="Helical" evidence="8">
    <location>
        <begin position="257"/>
        <end position="276"/>
    </location>
</feature>
<dbReference type="AlphaFoldDB" id="A0A502G1I7"/>
<dbReference type="InterPro" id="IPR003804">
    <property type="entry name" value="Lactate_perm"/>
</dbReference>
<feature type="transmembrane region" description="Helical" evidence="8">
    <location>
        <begin position="445"/>
        <end position="463"/>
    </location>
</feature>
<proteinExistence type="inferred from homology"/>
<reference evidence="9 10" key="1">
    <citation type="journal article" date="2019" name="Environ. Microbiol.">
        <title>Species interactions and distinct microbial communities in high Arctic permafrost affected cryosols are associated with the CH4 and CO2 gas fluxes.</title>
        <authorList>
            <person name="Altshuler I."/>
            <person name="Hamel J."/>
            <person name="Turney S."/>
            <person name="Magnuson E."/>
            <person name="Levesque R."/>
            <person name="Greer C."/>
            <person name="Whyte L.G."/>
        </authorList>
    </citation>
    <scope>NUCLEOTIDE SEQUENCE [LARGE SCALE GENOMIC DNA]</scope>
    <source>
        <strain evidence="9 10">S9.3B</strain>
    </source>
</reference>
<evidence type="ECO:0000256" key="7">
    <source>
        <dbReference type="ARBA" id="ARBA00023136"/>
    </source>
</evidence>
<sequence length="467" mass="47010">MTTLLQALPLLLLLALLASGRAAPVPACLLALAASLPGVALALPEGTPLPRFLAAETLRAAYLGVQPVVILAGGLLFSLAVAPRAEEPVPASPRRAYLMILAGSFVESVTGFAVGAVFALGALRAMGLRGGPAGLLALLSLWLVPWGGLGPGLALGAALAGRPVAEVSLVTAIPQAAWLMALPPVAWAALARAGLPVPARERLAQTGMQAALAALVLLGARVLPPETVALAASGAVLLPALWRLAPPRGAEARRRALAALGPWALLSALLLLARSWHGAPAWKPYPDLPAVPVTHVAVVLWAVSLGFLAARRDGAGLLGEAMRRMRRPAAAMILYVLLGRWIAGSGVATALAGAMAGALGPLAPYAIPPLGFLAGMVTGSNVGAASSLMPVQAGLGLATGLPPWLAPGLHNFAGSVGAMHSFATTAMVCGLLADGTRPATLWRAALPAVLSAMAAGWAAVALLPRLA</sequence>
<evidence type="ECO:0000256" key="8">
    <source>
        <dbReference type="RuleBase" id="RU365092"/>
    </source>
</evidence>
<comment type="caution">
    <text evidence="9">The sequence shown here is derived from an EMBL/GenBank/DDBJ whole genome shotgun (WGS) entry which is preliminary data.</text>
</comment>
<dbReference type="Pfam" id="PF02652">
    <property type="entry name" value="Lactate_perm"/>
    <property type="match status" value="1"/>
</dbReference>
<dbReference type="GO" id="GO:0015129">
    <property type="term" value="F:lactate transmembrane transporter activity"/>
    <property type="evidence" value="ECO:0007669"/>
    <property type="project" value="UniProtKB-UniRule"/>
</dbReference>
<feature type="transmembrane region" description="Helical" evidence="8">
    <location>
        <begin position="228"/>
        <end position="245"/>
    </location>
</feature>
<comment type="caution">
    <text evidence="8">Lacks conserved residue(s) required for the propagation of feature annotation.</text>
</comment>
<keyword evidence="5 8" id="KW-0812">Transmembrane</keyword>
<evidence type="ECO:0000256" key="5">
    <source>
        <dbReference type="ARBA" id="ARBA00022692"/>
    </source>
</evidence>
<evidence type="ECO:0000313" key="10">
    <source>
        <dbReference type="Proteomes" id="UP000317078"/>
    </source>
</evidence>
<evidence type="ECO:0000256" key="4">
    <source>
        <dbReference type="ARBA" id="ARBA00022475"/>
    </source>
</evidence>